<organism evidence="10 11">
    <name type="scientific">Steinernema hermaphroditum</name>
    <dbReference type="NCBI Taxonomy" id="289476"/>
    <lineage>
        <taxon>Eukaryota</taxon>
        <taxon>Metazoa</taxon>
        <taxon>Ecdysozoa</taxon>
        <taxon>Nematoda</taxon>
        <taxon>Chromadorea</taxon>
        <taxon>Rhabditida</taxon>
        <taxon>Tylenchina</taxon>
        <taxon>Panagrolaimomorpha</taxon>
        <taxon>Strongyloidoidea</taxon>
        <taxon>Steinernematidae</taxon>
        <taxon>Steinernema</taxon>
    </lineage>
</organism>
<keyword evidence="4" id="KW-0337">GPI-anchor biosynthesis</keyword>
<feature type="transmembrane region" description="Helical" evidence="9">
    <location>
        <begin position="351"/>
        <end position="376"/>
    </location>
</feature>
<dbReference type="GO" id="GO:0042765">
    <property type="term" value="C:GPI-anchor transamidase complex"/>
    <property type="evidence" value="ECO:0007669"/>
    <property type="project" value="InterPro"/>
</dbReference>
<feature type="transmembrane region" description="Helical" evidence="9">
    <location>
        <begin position="49"/>
        <end position="67"/>
    </location>
</feature>
<dbReference type="PANTHER" id="PTHR13121">
    <property type="entry name" value="GPI TRANSAMIDASE COMPONENT PIG-U"/>
    <property type="match status" value="1"/>
</dbReference>
<feature type="transmembrane region" description="Helical" evidence="9">
    <location>
        <begin position="240"/>
        <end position="261"/>
    </location>
</feature>
<dbReference type="InterPro" id="IPR009600">
    <property type="entry name" value="PIG-U"/>
</dbReference>
<reference evidence="10" key="1">
    <citation type="submission" date="2023-06" db="EMBL/GenBank/DDBJ databases">
        <title>Genomic analysis of the entomopathogenic nematode Steinernema hermaphroditum.</title>
        <authorList>
            <person name="Schwarz E.M."/>
            <person name="Heppert J.K."/>
            <person name="Baniya A."/>
            <person name="Schwartz H.T."/>
            <person name="Tan C.-H."/>
            <person name="Antoshechkin I."/>
            <person name="Sternberg P.W."/>
            <person name="Goodrich-Blair H."/>
            <person name="Dillman A.R."/>
        </authorList>
    </citation>
    <scope>NUCLEOTIDE SEQUENCE</scope>
    <source>
        <strain evidence="10">PS9179</strain>
        <tissue evidence="10">Whole animal</tissue>
    </source>
</reference>
<gene>
    <name evidence="10" type="ORF">QR680_009044</name>
</gene>
<proteinExistence type="inferred from homology"/>
<evidence type="ECO:0000256" key="2">
    <source>
        <dbReference type="ARBA" id="ARBA00004687"/>
    </source>
</evidence>
<keyword evidence="6" id="KW-0256">Endoplasmic reticulum</keyword>
<evidence type="ECO:0000256" key="4">
    <source>
        <dbReference type="ARBA" id="ARBA00022502"/>
    </source>
</evidence>
<dbReference type="Pfam" id="PF06728">
    <property type="entry name" value="PIG-U"/>
    <property type="match status" value="1"/>
</dbReference>
<evidence type="ECO:0000313" key="11">
    <source>
        <dbReference type="Proteomes" id="UP001175271"/>
    </source>
</evidence>
<feature type="transmembrane region" description="Helical" evidence="9">
    <location>
        <begin position="120"/>
        <end position="141"/>
    </location>
</feature>
<accession>A0AA39IIT1</accession>
<keyword evidence="5 9" id="KW-0812">Transmembrane</keyword>
<comment type="caution">
    <text evidence="10">The sequence shown here is derived from an EMBL/GenBank/DDBJ whole genome shotgun (WGS) entry which is preliminary data.</text>
</comment>
<evidence type="ECO:0000256" key="1">
    <source>
        <dbReference type="ARBA" id="ARBA00004477"/>
    </source>
</evidence>
<dbReference type="EMBL" id="JAUCMV010000001">
    <property type="protein sequence ID" value="KAK0425121.1"/>
    <property type="molecule type" value="Genomic_DNA"/>
</dbReference>
<dbReference type="AlphaFoldDB" id="A0AA39IIT1"/>
<protein>
    <recommendedName>
        <fullName evidence="12">GPI transamidase subunit PIG-U</fullName>
    </recommendedName>
</protein>
<dbReference type="PANTHER" id="PTHR13121:SF0">
    <property type="entry name" value="PHOSPHATIDYLINOSITOL GLYCAN ANCHOR BIOSYNTHESIS CLASS U PROTEIN"/>
    <property type="match status" value="1"/>
</dbReference>
<feature type="transmembrane region" description="Helical" evidence="9">
    <location>
        <begin position="281"/>
        <end position="308"/>
    </location>
</feature>
<comment type="subcellular location">
    <subcellularLocation>
        <location evidence="1">Endoplasmic reticulum membrane</location>
        <topology evidence="1">Multi-pass membrane protein</topology>
    </subcellularLocation>
</comment>
<evidence type="ECO:0000256" key="7">
    <source>
        <dbReference type="ARBA" id="ARBA00022989"/>
    </source>
</evidence>
<evidence type="ECO:0000256" key="9">
    <source>
        <dbReference type="SAM" id="Phobius"/>
    </source>
</evidence>
<sequence length="401" mass="45099">MVRSSKKRLSVETMGAEEEVEIPAEWKPEMKEAPLFEDRVSRFTIVRELVAGVLLRVVAIVFFSGYLQNRPELVTPLSSISRLREAIHLKRSGFSAYDGDLFHMQPVFLAAFDVVIDLPFVIPSLFILFDVVTALVFRHAARAYMRDRKLSVKTQEVQDIPHLVFLCYFFNPITIASSAVFNITAFSNLLIALFFLAVNKQCVLLSAFVTSLLVHQNLHYIPVFAVQIVGFKMRSTNSKVIAALLATLTGFGCWNALSAHLQGSNDFLPNTYEFSGDPSVYFVVMLITMATFAPYPTLADICVYLALIPMFTNFRKYIRYTLVIGCAYISCLVLSPIMWKMWIITGSGNANFYFAATILYDVAQIFLITDIVYAFLRADIHVSCPRNVDVDKVVVCFSLGA</sequence>
<evidence type="ECO:0000256" key="6">
    <source>
        <dbReference type="ARBA" id="ARBA00022824"/>
    </source>
</evidence>
<comment type="pathway">
    <text evidence="2">Glycolipid biosynthesis; glycosylphosphatidylinositol-anchor biosynthesis.</text>
</comment>
<evidence type="ECO:0000256" key="3">
    <source>
        <dbReference type="ARBA" id="ARBA00010026"/>
    </source>
</evidence>
<comment type="similarity">
    <text evidence="3">Belongs to the PIGU family.</text>
</comment>
<evidence type="ECO:0000256" key="8">
    <source>
        <dbReference type="ARBA" id="ARBA00023136"/>
    </source>
</evidence>
<dbReference type="GO" id="GO:0006506">
    <property type="term" value="P:GPI anchor biosynthetic process"/>
    <property type="evidence" value="ECO:0007669"/>
    <property type="project" value="UniProtKB-KW"/>
</dbReference>
<evidence type="ECO:0008006" key="12">
    <source>
        <dbReference type="Google" id="ProtNLM"/>
    </source>
</evidence>
<dbReference type="GO" id="GO:0016255">
    <property type="term" value="P:attachment of GPI anchor to protein"/>
    <property type="evidence" value="ECO:0007669"/>
    <property type="project" value="InterPro"/>
</dbReference>
<evidence type="ECO:0000313" key="10">
    <source>
        <dbReference type="EMBL" id="KAK0425121.1"/>
    </source>
</evidence>
<name>A0AA39IIT1_9BILA</name>
<dbReference type="Proteomes" id="UP001175271">
    <property type="component" value="Unassembled WGS sequence"/>
</dbReference>
<feature type="transmembrane region" description="Helical" evidence="9">
    <location>
        <begin position="320"/>
        <end position="339"/>
    </location>
</feature>
<keyword evidence="11" id="KW-1185">Reference proteome</keyword>
<evidence type="ECO:0000256" key="5">
    <source>
        <dbReference type="ARBA" id="ARBA00022692"/>
    </source>
</evidence>
<keyword evidence="7 9" id="KW-1133">Transmembrane helix</keyword>
<keyword evidence="8 9" id="KW-0472">Membrane</keyword>